<comment type="caution">
    <text evidence="1">The sequence shown here is derived from an EMBL/GenBank/DDBJ whole genome shotgun (WGS) entry which is preliminary data.</text>
</comment>
<reference evidence="1 2" key="1">
    <citation type="submission" date="2018-06" db="EMBL/GenBank/DDBJ databases">
        <title>Genome analysis of cellulolytic fungus Trichoderma lentiforme CFAM-422.</title>
        <authorList>
            <person name="Steindorff A.S."/>
            <person name="Formighieri E.F."/>
            <person name="Midorikawa G.E.O."/>
            <person name="Tamietti M.S."/>
            <person name="Ramos E.Z."/>
            <person name="Silva A.S."/>
            <person name="Bon E.P.S."/>
            <person name="Mendes T.D."/>
            <person name="Damaso M.C.T."/>
            <person name="Favaro L.C.L."/>
        </authorList>
    </citation>
    <scope>NUCLEOTIDE SEQUENCE [LARGE SCALE GENOMIC DNA]</scope>
    <source>
        <strain evidence="1 2">CFAM-422</strain>
    </source>
</reference>
<sequence>MGTVQEAPTTLARDSNADQVRTIAAMIGDGAEQLFPTTSIAPFLLSARNTFTIPGSCPFPAYSINITTFSPFDLMVISMIEQKDHTHTCETDLNVVESATISQQYRWMRAYLMDGLSLAAPTTKDDFSSVGGMLQFTLAAPAVLQADTYVGANHSLATLE</sequence>
<dbReference type="AlphaFoldDB" id="A0A9P5C9N4"/>
<proteinExistence type="predicted"/>
<gene>
    <name evidence="1" type="ORF">CFAM422_010512</name>
</gene>
<evidence type="ECO:0000313" key="1">
    <source>
        <dbReference type="EMBL" id="KAF3062962.1"/>
    </source>
</evidence>
<accession>A0A9P5C9N4</accession>
<protein>
    <submittedName>
        <fullName evidence="1">Uncharacterized protein</fullName>
    </submittedName>
</protein>
<dbReference type="Proteomes" id="UP000801864">
    <property type="component" value="Unassembled WGS sequence"/>
</dbReference>
<name>A0A9P5C9N4_9HYPO</name>
<evidence type="ECO:0000313" key="2">
    <source>
        <dbReference type="Proteomes" id="UP000801864"/>
    </source>
</evidence>
<dbReference type="EMBL" id="QLNT01000020">
    <property type="protein sequence ID" value="KAF3062962.1"/>
    <property type="molecule type" value="Genomic_DNA"/>
</dbReference>
<keyword evidence="2" id="KW-1185">Reference proteome</keyword>
<organism evidence="1 2">
    <name type="scientific">Trichoderma lentiforme</name>
    <dbReference type="NCBI Taxonomy" id="1567552"/>
    <lineage>
        <taxon>Eukaryota</taxon>
        <taxon>Fungi</taxon>
        <taxon>Dikarya</taxon>
        <taxon>Ascomycota</taxon>
        <taxon>Pezizomycotina</taxon>
        <taxon>Sordariomycetes</taxon>
        <taxon>Hypocreomycetidae</taxon>
        <taxon>Hypocreales</taxon>
        <taxon>Hypocreaceae</taxon>
        <taxon>Trichoderma</taxon>
    </lineage>
</organism>